<dbReference type="Proteomes" id="UP000243136">
    <property type="component" value="Chromosome"/>
</dbReference>
<dbReference type="InterPro" id="IPR041203">
    <property type="entry name" value="Bact_A2M_MG5"/>
</dbReference>
<dbReference type="Pfam" id="PF17973">
    <property type="entry name" value="bMG10"/>
    <property type="match status" value="1"/>
</dbReference>
<dbReference type="SMART" id="SM01360">
    <property type="entry name" value="A2M"/>
    <property type="match status" value="1"/>
</dbReference>
<dbReference type="Pfam" id="PF17972">
    <property type="entry name" value="bMG5"/>
    <property type="match status" value="1"/>
</dbReference>
<gene>
    <name evidence="5" type="ORF">CGC56_08945</name>
</gene>
<dbReference type="Pfam" id="PF07678">
    <property type="entry name" value="TED_complement"/>
    <property type="match status" value="1"/>
</dbReference>
<dbReference type="PROSITE" id="PS51257">
    <property type="entry name" value="PROKAR_LIPOPROTEIN"/>
    <property type="match status" value="1"/>
</dbReference>
<keyword evidence="2" id="KW-0732">Signal</keyword>
<dbReference type="SMART" id="SM01419">
    <property type="entry name" value="Thiol-ester_cl"/>
    <property type="match status" value="1"/>
</dbReference>
<evidence type="ECO:0000259" key="4">
    <source>
        <dbReference type="SMART" id="SM01360"/>
    </source>
</evidence>
<feature type="domain" description="Alpha-2-macroglobulin bait region" evidence="3">
    <location>
        <begin position="968"/>
        <end position="1110"/>
    </location>
</feature>
<dbReference type="GO" id="GO:0005615">
    <property type="term" value="C:extracellular space"/>
    <property type="evidence" value="ECO:0007669"/>
    <property type="project" value="InterPro"/>
</dbReference>
<evidence type="ECO:0008006" key="7">
    <source>
        <dbReference type="Google" id="ProtNLM"/>
    </source>
</evidence>
<feature type="domain" description="Alpha-2-macroglobulin" evidence="4">
    <location>
        <begin position="1174"/>
        <end position="1265"/>
    </location>
</feature>
<comment type="similarity">
    <text evidence="1">Belongs to the protease inhibitor I39 (alpha-2-macroglobulin) family. Bacterial alpha-2-macroglobulin subfamily.</text>
</comment>
<dbReference type="GO" id="GO:0004866">
    <property type="term" value="F:endopeptidase inhibitor activity"/>
    <property type="evidence" value="ECO:0007669"/>
    <property type="project" value="InterPro"/>
</dbReference>
<evidence type="ECO:0000256" key="1">
    <source>
        <dbReference type="ARBA" id="ARBA00010556"/>
    </source>
</evidence>
<evidence type="ECO:0000256" key="2">
    <source>
        <dbReference type="ARBA" id="ARBA00022729"/>
    </source>
</evidence>
<dbReference type="Gene3D" id="2.60.40.3710">
    <property type="match status" value="1"/>
</dbReference>
<dbReference type="PANTHER" id="PTHR40094:SF1">
    <property type="entry name" value="UBIQUITIN DOMAIN-CONTAINING PROTEIN"/>
    <property type="match status" value="1"/>
</dbReference>
<dbReference type="Gene3D" id="1.50.10.20">
    <property type="match status" value="1"/>
</dbReference>
<dbReference type="SMART" id="SM01359">
    <property type="entry name" value="A2M_N_2"/>
    <property type="match status" value="1"/>
</dbReference>
<dbReference type="InterPro" id="IPR047565">
    <property type="entry name" value="Alpha-macroglob_thiol-ester_cl"/>
</dbReference>
<dbReference type="InterPro" id="IPR021868">
    <property type="entry name" value="Alpha_2_Macroglob_MG3"/>
</dbReference>
<protein>
    <recommendedName>
        <fullName evidence="7">Alpha-2-macroglobulin family protein</fullName>
    </recommendedName>
</protein>
<dbReference type="PANTHER" id="PTHR40094">
    <property type="entry name" value="ALPHA-2-MACROGLOBULIN HOMOLOG"/>
    <property type="match status" value="1"/>
</dbReference>
<evidence type="ECO:0000313" key="6">
    <source>
        <dbReference type="Proteomes" id="UP000243136"/>
    </source>
</evidence>
<dbReference type="Pfam" id="PF11974">
    <property type="entry name" value="bMG3"/>
    <property type="match status" value="1"/>
</dbReference>
<dbReference type="EMBL" id="CP022388">
    <property type="protein sequence ID" value="ATA92272.1"/>
    <property type="molecule type" value="Genomic_DNA"/>
</dbReference>
<dbReference type="InterPro" id="IPR002890">
    <property type="entry name" value="MG2"/>
</dbReference>
<dbReference type="Pfam" id="PF00207">
    <property type="entry name" value="A2M"/>
    <property type="match status" value="1"/>
</dbReference>
<dbReference type="InterPro" id="IPR001599">
    <property type="entry name" value="Macroglobln_a2"/>
</dbReference>
<organism evidence="5 6">
    <name type="scientific">Capnocytophaga canimorsus</name>
    <dbReference type="NCBI Taxonomy" id="28188"/>
    <lineage>
        <taxon>Bacteria</taxon>
        <taxon>Pseudomonadati</taxon>
        <taxon>Bacteroidota</taxon>
        <taxon>Flavobacteriia</taxon>
        <taxon>Flavobacteriales</taxon>
        <taxon>Flavobacteriaceae</taxon>
        <taxon>Capnocytophaga</taxon>
    </lineage>
</organism>
<dbReference type="Pfam" id="PF17962">
    <property type="entry name" value="bMG6"/>
    <property type="match status" value="1"/>
</dbReference>
<dbReference type="InterPro" id="IPR041246">
    <property type="entry name" value="Bact_MG10"/>
</dbReference>
<accession>A0A250G4E1</accession>
<dbReference type="InterPro" id="IPR008930">
    <property type="entry name" value="Terpenoid_cyclase/PrenylTrfase"/>
</dbReference>
<reference evidence="6" key="1">
    <citation type="submission" date="2017-06" db="EMBL/GenBank/DDBJ databases">
        <title>Capnocytophaga spp. assemblies.</title>
        <authorList>
            <person name="Gulvik C.A."/>
        </authorList>
    </citation>
    <scope>NUCLEOTIDE SEQUENCE [LARGE SCALE GENOMIC DNA]</scope>
    <source>
        <strain evidence="6">H5594</strain>
    </source>
</reference>
<dbReference type="InterPro" id="IPR011626">
    <property type="entry name" value="Alpha-macroglobulin_TED"/>
</dbReference>
<proteinExistence type="inferred from homology"/>
<dbReference type="Gene3D" id="2.60.40.1930">
    <property type="match status" value="1"/>
</dbReference>
<evidence type="ECO:0000259" key="3">
    <source>
        <dbReference type="SMART" id="SM01359"/>
    </source>
</evidence>
<name>A0A250G4E1_9FLAO</name>
<evidence type="ECO:0000313" key="5">
    <source>
        <dbReference type="EMBL" id="ATA92272.1"/>
    </source>
</evidence>
<sequence>MKKIALFLVAFVLLVGCNRGGKSSGNSDPLLYKEYISAFTGGIISSAEPIEITFNKEISEEKLKKISDLKLFEISPKVKGEVVAVSSTKLQFRPEKRLEQAQEYQITFHLAKLFSVAKNLEEFRFSAKTMEQVFSMYGFDLQSYNESLFFLNANFMATDEVSGAEAKNFFVAKIGSKNYPIKFAQEGTGRVFSFVVDSIQRTNEEQTLKLLWNTDWVKTDDAEAHSVIIPANGDFSVISTFNPSDTNKEYWINFSEPLDKNQNFNGLVILKNTKTQAFASLSFGVNGNVLKLFTDSPLIGDYQLTVHQGIKSVYGKRLSESQDFEVSFLESKPKVELLRNGTILPSSENLKINFKAINLRAVDATVYRIFENNVLQFLQDNDLSSATSLLRVGRPIAKKVIVLNNGSAQNSKQWSTYALDLSSLITPEPGAIYRVELDFKRNYSLYQCGEELKPLDLSFNDEPLEKDNYFSHYDDYDYYWDDSDDPCEEAYYYGKQVATNILASDLGVIVKRGQTNNFIFAVNNIINTEPVHGANVEVYDYQQQKIQEGRTDNKGLVSLNLSRNAYFAVVKKDANTTYVKIDNNYAQSVSKYDVDGVRLQKGLNGYIYTERGVWRPGDSIHVGFVLNDFASKSPEKLPIKLVFTDPHGKVITERMQPSNASNHYKFSLKTSPQAPTGNWNVSIAVGAARFGKQIKIETIKPNRLKIENSLNGKQISSEGGRGSLAVKWLHGSPAGNTQVDVKAKLYNMKTTFKGYEKFIFNNEAQRYESEEISIYSGKTDAQGNADFVFENEEFNSPGMLKVNFLTKANESGGDFSTDVSSATLSPYESYVGISLPTPNKYNYYNTNEKHNFQTVVVSENGKPLRNKKIQVTVYKTGWNWWWDASNQNISTYSSSRSNIVYTSQQIHTNSDGKAQFELNIPDGDWGKYFILLTDQSSGHHAGTSIYFDWGDWYGKSRETSNNEQATMLTLGMDKQEYGVNEKARLFFPSDKGGRAFISIENGSEVLETHWVETAEKETTFELSVTNKMAPNVYAYVTYLQPHINTKNDAPIRLYGILPIAVVDKATKLEPQIQMAEVLRPEQKTTIKVSEKSGKAMTYTLAIVEDGLLNLTRFKTPNPWNSFFAKTALGVKTWDVYNDVIGAYGGTINQVLSIGGDEDLGGSEAQKANRFKPFVIFKGPFELKAGKTDAHEVQIPNYIGSARVMVIASQVSENAYGFAEKTEVPVRSPLMVLGSLPRKAVPGEKITLPVTVFAMENHVKNVSISVESNNHFKVVSNRSQSLRFDNPSEKMAYFELETTAQTGIGKVKIVATSGNEKATYEVEMDVYNPNPVTYVVENATISAGQKVDLKAALFGESGSNQTVLEISSFPGVNLHQRLNYLITYPHGCLEQVTSGAFPQLFIGDFVKMEDEKAQQIQRNVTVAIAKLFENQLSDGGFAYWKGNRYADDWGTSYVGHFFIEAEKKGFALPSGSKSKWLNYQKSEARQWRFKPEYGNDFAQAYRLYTLALAGSADLAAMNRLRETADISANAKRLLAAAYAVSGHNKTASALFQNTSLDGNYYYGSEVRNKAMALETALLIDKKTDANRWALEIAEKLSSSEWMSTQTTAYALYAMAKYVQINKSGKSFNASYTLNGKTEKLSSSQAMLSKELNVKGENASLQVKNDSEQTLFVKLISSGVLPVGKELAMENGLSVSTSYKNASGNTINETEVVQGTEIWATISIKNITNERVENVALTQIIPSGWEIINTRYADFDNTEAPLIDYADFRDDRANFYMSLKAGETKKIVLKLNASYAGDYYLPGTFAEAMYDNRYNTRTSGKWVTVK</sequence>
<dbReference type="CDD" id="cd02891">
    <property type="entry name" value="A2M_like"/>
    <property type="match status" value="1"/>
</dbReference>
<dbReference type="RefSeq" id="WP_095917561.1">
    <property type="nucleotide sequence ID" value="NZ_CP022388.1"/>
</dbReference>
<dbReference type="InterPro" id="IPR041462">
    <property type="entry name" value="Bact_A2M_MG6"/>
</dbReference>
<dbReference type="Pfam" id="PF01835">
    <property type="entry name" value="MG2"/>
    <property type="match status" value="1"/>
</dbReference>
<dbReference type="SUPFAM" id="SSF48239">
    <property type="entry name" value="Terpenoid cyclases/Protein prenyltransferases"/>
    <property type="match status" value="1"/>
</dbReference>
<dbReference type="Pfam" id="PF07703">
    <property type="entry name" value="A2M_BRD"/>
    <property type="match status" value="1"/>
</dbReference>
<dbReference type="InterPro" id="IPR051802">
    <property type="entry name" value="YfhM-like"/>
</dbReference>
<dbReference type="InterPro" id="IPR011625">
    <property type="entry name" value="A2M_N_BRD"/>
</dbReference>